<dbReference type="Proteomes" id="UP000626092">
    <property type="component" value="Unassembled WGS sequence"/>
</dbReference>
<keyword evidence="3" id="KW-1185">Reference proteome</keyword>
<organism evidence="2 3">
    <name type="scientific">Rhododendron simsii</name>
    <name type="common">Sims's rhododendron</name>
    <dbReference type="NCBI Taxonomy" id="118357"/>
    <lineage>
        <taxon>Eukaryota</taxon>
        <taxon>Viridiplantae</taxon>
        <taxon>Streptophyta</taxon>
        <taxon>Embryophyta</taxon>
        <taxon>Tracheophyta</taxon>
        <taxon>Spermatophyta</taxon>
        <taxon>Magnoliopsida</taxon>
        <taxon>eudicotyledons</taxon>
        <taxon>Gunneridae</taxon>
        <taxon>Pentapetalae</taxon>
        <taxon>asterids</taxon>
        <taxon>Ericales</taxon>
        <taxon>Ericaceae</taxon>
        <taxon>Ericoideae</taxon>
        <taxon>Rhodoreae</taxon>
        <taxon>Rhododendron</taxon>
    </lineage>
</organism>
<dbReference type="InterPro" id="IPR039904">
    <property type="entry name" value="TRANK1"/>
</dbReference>
<dbReference type="InterPro" id="IPR041679">
    <property type="entry name" value="DNA2/NAM7-like_C"/>
</dbReference>
<dbReference type="PANTHER" id="PTHR21529">
    <property type="entry name" value="MAMMARY TURMOR VIRUS RECEPTOR HOMOLOG 1, 2 MTVR1, 2"/>
    <property type="match status" value="1"/>
</dbReference>
<evidence type="ECO:0000259" key="1">
    <source>
        <dbReference type="Pfam" id="PF13087"/>
    </source>
</evidence>
<accession>A0A834H2I5</accession>
<evidence type="ECO:0000313" key="2">
    <source>
        <dbReference type="EMBL" id="KAF7145112.1"/>
    </source>
</evidence>
<dbReference type="AlphaFoldDB" id="A0A834H2I5"/>
<name>A0A834H2I5_RHOSS</name>
<sequence>MYGPYSFINISYGREVLDYQCSRKNLVEVAVVMKLLQLFSKAFTASKRMISIGVVSPYSAQIVEIQQRLGSKYENLGNFPVKVRSIDGFQVKAFENVLLEVKKKLNELEDFLNGNSILFKSSRWKVLFSEYFRKSFVKPKTSEMKNFVLLLLSKLSIGCQRIMVHPSLKGLGHIAVGEDFILVKRLDGIFGMYKVDYLNRCEVKCFEG</sequence>
<dbReference type="Gene3D" id="3.40.50.300">
    <property type="entry name" value="P-loop containing nucleotide triphosphate hydrolases"/>
    <property type="match status" value="1"/>
</dbReference>
<reference evidence="2" key="1">
    <citation type="submission" date="2019-11" db="EMBL/GenBank/DDBJ databases">
        <authorList>
            <person name="Liu Y."/>
            <person name="Hou J."/>
            <person name="Li T.-Q."/>
            <person name="Guan C.-H."/>
            <person name="Wu X."/>
            <person name="Wu H.-Z."/>
            <person name="Ling F."/>
            <person name="Zhang R."/>
            <person name="Shi X.-G."/>
            <person name="Ren J.-P."/>
            <person name="Chen E.-F."/>
            <person name="Sun J.-M."/>
        </authorList>
    </citation>
    <scope>NUCLEOTIDE SEQUENCE</scope>
    <source>
        <strain evidence="2">Adult_tree_wgs_1</strain>
        <tissue evidence="2">Leaves</tissue>
    </source>
</reference>
<gene>
    <name evidence="2" type="ORF">RHSIM_Rhsim04G0150900</name>
</gene>
<dbReference type="EMBL" id="WJXA01000004">
    <property type="protein sequence ID" value="KAF7145112.1"/>
    <property type="molecule type" value="Genomic_DNA"/>
</dbReference>
<protein>
    <recommendedName>
        <fullName evidence="1">DNA2/NAM7 helicase-like C-terminal domain-containing protein</fullName>
    </recommendedName>
</protein>
<comment type="caution">
    <text evidence="2">The sequence shown here is derived from an EMBL/GenBank/DDBJ whole genome shotgun (WGS) entry which is preliminary data.</text>
</comment>
<feature type="domain" description="DNA2/NAM7 helicase-like C-terminal" evidence="1">
    <location>
        <begin position="3"/>
        <end position="100"/>
    </location>
</feature>
<dbReference type="OrthoDB" id="6513042at2759"/>
<dbReference type="Pfam" id="PF13087">
    <property type="entry name" value="AAA_12"/>
    <property type="match status" value="1"/>
</dbReference>
<proteinExistence type="predicted"/>
<evidence type="ECO:0000313" key="3">
    <source>
        <dbReference type="Proteomes" id="UP000626092"/>
    </source>
</evidence>
<dbReference type="PANTHER" id="PTHR21529:SF4">
    <property type="entry name" value="TPR AND ANKYRIN REPEAT-CONTAINING PROTEIN 1"/>
    <property type="match status" value="1"/>
</dbReference>
<dbReference type="InterPro" id="IPR027417">
    <property type="entry name" value="P-loop_NTPase"/>
</dbReference>